<feature type="transmembrane region" description="Helical" evidence="1">
    <location>
        <begin position="229"/>
        <end position="248"/>
    </location>
</feature>
<protein>
    <submittedName>
        <fullName evidence="3">Acyltransferase</fullName>
    </submittedName>
</protein>
<feature type="transmembrane region" description="Helical" evidence="1">
    <location>
        <begin position="72"/>
        <end position="94"/>
    </location>
</feature>
<evidence type="ECO:0000313" key="3">
    <source>
        <dbReference type="EMBL" id="KAA5207590.1"/>
    </source>
</evidence>
<feature type="transmembrane region" description="Helical" evidence="1">
    <location>
        <begin position="44"/>
        <end position="65"/>
    </location>
</feature>
<dbReference type="GO" id="GO:0016747">
    <property type="term" value="F:acyltransferase activity, transferring groups other than amino-acyl groups"/>
    <property type="evidence" value="ECO:0007669"/>
    <property type="project" value="InterPro"/>
</dbReference>
<evidence type="ECO:0000313" key="4">
    <source>
        <dbReference type="Proteomes" id="UP000429838"/>
    </source>
</evidence>
<keyword evidence="1" id="KW-0472">Membrane</keyword>
<accession>A0A5M5X3H4</accession>
<dbReference type="Pfam" id="PF01757">
    <property type="entry name" value="Acyl_transf_3"/>
    <property type="match status" value="1"/>
</dbReference>
<comment type="caution">
    <text evidence="3">The sequence shown here is derived from an EMBL/GenBank/DDBJ whole genome shotgun (WGS) entry which is preliminary data.</text>
</comment>
<dbReference type="InterPro" id="IPR002656">
    <property type="entry name" value="Acyl_transf_3_dom"/>
</dbReference>
<name>A0A5M5X3H4_BACFG</name>
<keyword evidence="1" id="KW-0812">Transmembrane</keyword>
<dbReference type="AlphaFoldDB" id="A0A5M5X3H4"/>
<feature type="domain" description="Acyltransferase 3" evidence="2">
    <location>
        <begin position="9"/>
        <end position="314"/>
    </location>
</feature>
<feature type="transmembrane region" description="Helical" evidence="1">
    <location>
        <begin position="255"/>
        <end position="276"/>
    </location>
</feature>
<feature type="transmembrane region" description="Helical" evidence="1">
    <location>
        <begin position="168"/>
        <end position="183"/>
    </location>
</feature>
<keyword evidence="3" id="KW-0012">Acyltransferase</keyword>
<keyword evidence="1" id="KW-1133">Transmembrane helix</keyword>
<evidence type="ECO:0000256" key="1">
    <source>
        <dbReference type="SAM" id="Phobius"/>
    </source>
</evidence>
<feature type="transmembrane region" description="Helical" evidence="1">
    <location>
        <begin position="12"/>
        <end position="32"/>
    </location>
</feature>
<organism evidence="3 4">
    <name type="scientific">Bacteroides fragilis</name>
    <dbReference type="NCBI Taxonomy" id="817"/>
    <lineage>
        <taxon>Bacteria</taxon>
        <taxon>Pseudomonadati</taxon>
        <taxon>Bacteroidota</taxon>
        <taxon>Bacteroidia</taxon>
        <taxon>Bacteroidales</taxon>
        <taxon>Bacteroidaceae</taxon>
        <taxon>Bacteroides</taxon>
    </lineage>
</organism>
<dbReference type="EMBL" id="VWAQ01000008">
    <property type="protein sequence ID" value="KAA5207590.1"/>
    <property type="molecule type" value="Genomic_DNA"/>
</dbReference>
<reference evidence="3 4" key="1">
    <citation type="journal article" date="2019" name="Nat. Med.">
        <title>A library of human gut bacterial isolates paired with longitudinal multiomics data enables mechanistic microbiome research.</title>
        <authorList>
            <person name="Poyet M."/>
            <person name="Groussin M."/>
            <person name="Gibbons S.M."/>
            <person name="Avila-Pacheco J."/>
            <person name="Jiang X."/>
            <person name="Kearney S.M."/>
            <person name="Perrotta A.R."/>
            <person name="Berdy B."/>
            <person name="Zhao S."/>
            <person name="Lieberman T.D."/>
            <person name="Swanson P.K."/>
            <person name="Smith M."/>
            <person name="Roesemann S."/>
            <person name="Alexander J.E."/>
            <person name="Rich S.A."/>
            <person name="Livny J."/>
            <person name="Vlamakis H."/>
            <person name="Clish C."/>
            <person name="Bullock K."/>
            <person name="Deik A."/>
            <person name="Scott J."/>
            <person name="Pierce K.A."/>
            <person name="Xavier R.J."/>
            <person name="Alm E.J."/>
        </authorList>
    </citation>
    <scope>NUCLEOTIDE SEQUENCE [LARGE SCALE GENOMIC DNA]</scope>
    <source>
        <strain evidence="3 4">BIOML-A1</strain>
    </source>
</reference>
<proteinExistence type="predicted"/>
<feature type="transmembrane region" description="Helical" evidence="1">
    <location>
        <begin position="203"/>
        <end position="223"/>
    </location>
</feature>
<sequence length="332" mass="37922">MAFQQRKSNIELLRIVVMAMIVVYHVIIHGIAPTGILPKTIPPMLCAPVIFGVNLFVLISGYFGIKLSWRSFLSLMYIIAFYKLFHLCADTFFLKIEHPIFEWIAKPFSGPISGGGWFIDIYVLLMLSSPLLNKLLSVLNRHDYRIGLGILLLFDVGYGFLFHKHFDASGYSLLHFILLYYIGNGLQKISQKSYIASHRRRYLIILCITLTLSILLQGTQWDVRLATSYSSPLVLVGAVCLFMFFASLSISHNSIINWVASSMLPIYLIHEGGGNVSHWYYSQIGTWIKELSINEFIIHTILLIIILFIFAILIDQPRKWIWKLLLTKIGST</sequence>
<feature type="transmembrane region" description="Helical" evidence="1">
    <location>
        <begin position="296"/>
        <end position="314"/>
    </location>
</feature>
<gene>
    <name evidence="3" type="ORF">F2Z25_11515</name>
</gene>
<feature type="transmembrane region" description="Helical" evidence="1">
    <location>
        <begin position="114"/>
        <end position="132"/>
    </location>
</feature>
<dbReference type="Proteomes" id="UP000429838">
    <property type="component" value="Unassembled WGS sequence"/>
</dbReference>
<evidence type="ECO:0000259" key="2">
    <source>
        <dbReference type="Pfam" id="PF01757"/>
    </source>
</evidence>
<feature type="transmembrane region" description="Helical" evidence="1">
    <location>
        <begin position="144"/>
        <end position="162"/>
    </location>
</feature>
<keyword evidence="3" id="KW-0808">Transferase</keyword>